<keyword evidence="4 6" id="KW-1133">Transmembrane helix</keyword>
<proteinExistence type="predicted"/>
<feature type="transmembrane region" description="Helical" evidence="6">
    <location>
        <begin position="50"/>
        <end position="67"/>
    </location>
</feature>
<dbReference type="GO" id="GO:0055085">
    <property type="term" value="P:transmembrane transport"/>
    <property type="evidence" value="ECO:0007669"/>
    <property type="project" value="InterPro"/>
</dbReference>
<evidence type="ECO:0000256" key="1">
    <source>
        <dbReference type="ARBA" id="ARBA00004141"/>
    </source>
</evidence>
<name>A0A7J3VT05_CALS0</name>
<dbReference type="InterPro" id="IPR051475">
    <property type="entry name" value="Diverse_Ion_Transporter"/>
</dbReference>
<evidence type="ECO:0000259" key="7">
    <source>
        <dbReference type="Pfam" id="PF03600"/>
    </source>
</evidence>
<feature type="transmembrane region" description="Helical" evidence="6">
    <location>
        <begin position="197"/>
        <end position="217"/>
    </location>
</feature>
<feature type="domain" description="Citrate transporter-like" evidence="7">
    <location>
        <begin position="46"/>
        <end position="394"/>
    </location>
</feature>
<comment type="subcellular location">
    <subcellularLocation>
        <location evidence="1">Membrane</location>
        <topology evidence="1">Multi-pass membrane protein</topology>
    </subcellularLocation>
</comment>
<evidence type="ECO:0000256" key="5">
    <source>
        <dbReference type="ARBA" id="ARBA00023136"/>
    </source>
</evidence>
<keyword evidence="2" id="KW-0813">Transport</keyword>
<accession>A0A7J3VT05</accession>
<feature type="transmembrane region" description="Helical" evidence="6">
    <location>
        <begin position="7"/>
        <end position="23"/>
    </location>
</feature>
<comment type="caution">
    <text evidence="8">The sequence shown here is derived from an EMBL/GenBank/DDBJ whole genome shotgun (WGS) entry which is preliminary data.</text>
</comment>
<organism evidence="8">
    <name type="scientific">Caldiarchaeum subterraneum</name>
    <dbReference type="NCBI Taxonomy" id="311458"/>
    <lineage>
        <taxon>Archaea</taxon>
        <taxon>Nitrososphaerota</taxon>
        <taxon>Candidatus Caldarchaeales</taxon>
        <taxon>Candidatus Caldarchaeaceae</taxon>
        <taxon>Candidatus Caldarchaeum</taxon>
    </lineage>
</organism>
<evidence type="ECO:0000256" key="4">
    <source>
        <dbReference type="ARBA" id="ARBA00022989"/>
    </source>
</evidence>
<protein>
    <recommendedName>
        <fullName evidence="7">Citrate transporter-like domain-containing protein</fullName>
    </recommendedName>
</protein>
<feature type="transmembrane region" description="Helical" evidence="6">
    <location>
        <begin position="29"/>
        <end position="45"/>
    </location>
</feature>
<keyword evidence="5 6" id="KW-0472">Membrane</keyword>
<gene>
    <name evidence="8" type="ORF">ENM31_02690</name>
</gene>
<dbReference type="AlphaFoldDB" id="A0A7J3VT05"/>
<feature type="transmembrane region" description="Helical" evidence="6">
    <location>
        <begin position="305"/>
        <end position="324"/>
    </location>
</feature>
<evidence type="ECO:0000256" key="6">
    <source>
        <dbReference type="SAM" id="Phobius"/>
    </source>
</evidence>
<dbReference type="EMBL" id="DRXH01000088">
    <property type="protein sequence ID" value="HHM44190.1"/>
    <property type="molecule type" value="Genomic_DNA"/>
</dbReference>
<feature type="transmembrane region" description="Helical" evidence="6">
    <location>
        <begin position="345"/>
        <end position="371"/>
    </location>
</feature>
<evidence type="ECO:0000256" key="3">
    <source>
        <dbReference type="ARBA" id="ARBA00022692"/>
    </source>
</evidence>
<feature type="transmembrane region" description="Helical" evidence="6">
    <location>
        <begin position="391"/>
        <end position="416"/>
    </location>
</feature>
<feature type="transmembrane region" description="Helical" evidence="6">
    <location>
        <begin position="276"/>
        <end position="293"/>
    </location>
</feature>
<dbReference type="PANTHER" id="PTHR43568">
    <property type="entry name" value="P PROTEIN"/>
    <property type="match status" value="1"/>
</dbReference>
<reference evidence="8" key="1">
    <citation type="journal article" date="2020" name="mSystems">
        <title>Genome- and Community-Level Interaction Insights into Carbon Utilization and Element Cycling Functions of Hydrothermarchaeota in Hydrothermal Sediment.</title>
        <authorList>
            <person name="Zhou Z."/>
            <person name="Liu Y."/>
            <person name="Xu W."/>
            <person name="Pan J."/>
            <person name="Luo Z.H."/>
            <person name="Li M."/>
        </authorList>
    </citation>
    <scope>NUCLEOTIDE SEQUENCE [LARGE SCALE GENOMIC DNA]</scope>
    <source>
        <strain evidence="8">SpSt-1074</strain>
    </source>
</reference>
<dbReference type="Pfam" id="PF03600">
    <property type="entry name" value="CitMHS"/>
    <property type="match status" value="1"/>
</dbReference>
<sequence length="456" mass="50693">MNKIIRYAIVLAGVYVLSILLKLNTAQTLSLIVLGGLIGATLLFWRFRLVFAFFALTFMLAANLIDVELLIEYAHLDTILFLASMMIVVGYLEEARFFEFVIDKLQFILGNRPRTLVVFFMIMSAVLVALVDEVTSILIMVAILLDFTTRYNLNPVNFIMMSIFATNIGSAATVIGNPVGILIAFQADLGFLDFLRWSTPISAIALIVCIAINLYLFRRDISQLAAAMNADSAQAVLVDNDDKPDVRLPAAVFLLMIATLVLHAKIEEVLGLEKNVMLLGVPLFFAGFVLLLERDRARELVERRIDWWTLLFFMTFFASVGTLVHTGATKVFAEMIVEVGRETTIIMPLLTVLAGLMSAFMDNVLAVATWIPVIKTLGEFGINAFPLWWTLLFAGTFWGNLTIIGSTANIVAVGLLEKRERIHITLRQWIVAGSATTFPTVLIAFLLLLLQTPLMV</sequence>
<evidence type="ECO:0000256" key="2">
    <source>
        <dbReference type="ARBA" id="ARBA00022448"/>
    </source>
</evidence>
<keyword evidence="3 6" id="KW-0812">Transmembrane</keyword>
<feature type="transmembrane region" description="Helical" evidence="6">
    <location>
        <begin position="428"/>
        <end position="450"/>
    </location>
</feature>
<feature type="transmembrane region" description="Helical" evidence="6">
    <location>
        <begin position="116"/>
        <end position="145"/>
    </location>
</feature>
<feature type="transmembrane region" description="Helical" evidence="6">
    <location>
        <begin position="157"/>
        <end position="185"/>
    </location>
</feature>
<dbReference type="PANTHER" id="PTHR43568:SF1">
    <property type="entry name" value="P PROTEIN"/>
    <property type="match status" value="1"/>
</dbReference>
<evidence type="ECO:0000313" key="8">
    <source>
        <dbReference type="EMBL" id="HHM44190.1"/>
    </source>
</evidence>
<dbReference type="InterPro" id="IPR004680">
    <property type="entry name" value="Cit_transptr-like_dom"/>
</dbReference>
<feature type="transmembrane region" description="Helical" evidence="6">
    <location>
        <begin position="73"/>
        <end position="92"/>
    </location>
</feature>
<dbReference type="GO" id="GO:0016020">
    <property type="term" value="C:membrane"/>
    <property type="evidence" value="ECO:0007669"/>
    <property type="project" value="UniProtKB-SubCell"/>
</dbReference>